<accession>A0A0C3D3F2</accession>
<dbReference type="HOGENOM" id="CLU_2159120_0_0_1"/>
<reference evidence="2 3" key="1">
    <citation type="submission" date="2014-04" db="EMBL/GenBank/DDBJ databases">
        <authorList>
            <consortium name="DOE Joint Genome Institute"/>
            <person name="Kuo A."/>
            <person name="Martino E."/>
            <person name="Perotto S."/>
            <person name="Kohler A."/>
            <person name="Nagy L.G."/>
            <person name="Floudas D."/>
            <person name="Copeland A."/>
            <person name="Barry K.W."/>
            <person name="Cichocki N."/>
            <person name="Veneault-Fourrey C."/>
            <person name="LaButti K."/>
            <person name="Lindquist E.A."/>
            <person name="Lipzen A."/>
            <person name="Lundell T."/>
            <person name="Morin E."/>
            <person name="Murat C."/>
            <person name="Sun H."/>
            <person name="Tunlid A."/>
            <person name="Henrissat B."/>
            <person name="Grigoriev I.V."/>
            <person name="Hibbett D.S."/>
            <person name="Martin F."/>
            <person name="Nordberg H.P."/>
            <person name="Cantor M.N."/>
            <person name="Hua S.X."/>
        </authorList>
    </citation>
    <scope>NUCLEOTIDE SEQUENCE [LARGE SCALE GENOMIC DNA]</scope>
    <source>
        <strain evidence="2 3">Zn</strain>
    </source>
</reference>
<dbReference type="Proteomes" id="UP000054321">
    <property type="component" value="Unassembled WGS sequence"/>
</dbReference>
<dbReference type="AlphaFoldDB" id="A0A0C3D3F2"/>
<protein>
    <submittedName>
        <fullName evidence="2">Uncharacterized protein</fullName>
    </submittedName>
</protein>
<evidence type="ECO:0000313" key="2">
    <source>
        <dbReference type="EMBL" id="KIM96457.1"/>
    </source>
</evidence>
<dbReference type="InParanoid" id="A0A0C3D3F2"/>
<feature type="region of interest" description="Disordered" evidence="1">
    <location>
        <begin position="1"/>
        <end position="56"/>
    </location>
</feature>
<name>A0A0C3D3F2_OIDMZ</name>
<organism evidence="2 3">
    <name type="scientific">Oidiodendron maius (strain Zn)</name>
    <dbReference type="NCBI Taxonomy" id="913774"/>
    <lineage>
        <taxon>Eukaryota</taxon>
        <taxon>Fungi</taxon>
        <taxon>Dikarya</taxon>
        <taxon>Ascomycota</taxon>
        <taxon>Pezizomycotina</taxon>
        <taxon>Leotiomycetes</taxon>
        <taxon>Leotiomycetes incertae sedis</taxon>
        <taxon>Myxotrichaceae</taxon>
        <taxon>Oidiodendron</taxon>
    </lineage>
</organism>
<feature type="compositionally biased region" description="Polar residues" evidence="1">
    <location>
        <begin position="1"/>
        <end position="38"/>
    </location>
</feature>
<proteinExistence type="predicted"/>
<sequence length="111" mass="12148">MSHQADNITAPGFSQTMCASQSQEVSPTSQQRISNGLPTHSPLPRPLYTGPQPEDDAIHVVDTEYDAPPRSSCNRPYNRALDTTAEKVSVPNNFWCRINFTIDPGSSSLTT</sequence>
<evidence type="ECO:0000313" key="3">
    <source>
        <dbReference type="Proteomes" id="UP000054321"/>
    </source>
</evidence>
<dbReference type="EMBL" id="KN832884">
    <property type="protein sequence ID" value="KIM96457.1"/>
    <property type="molecule type" value="Genomic_DNA"/>
</dbReference>
<gene>
    <name evidence="2" type="ORF">OIDMADRAFT_33106</name>
</gene>
<keyword evidence="3" id="KW-1185">Reference proteome</keyword>
<reference evidence="3" key="2">
    <citation type="submission" date="2015-01" db="EMBL/GenBank/DDBJ databases">
        <title>Evolutionary Origins and Diversification of the Mycorrhizal Mutualists.</title>
        <authorList>
            <consortium name="DOE Joint Genome Institute"/>
            <consortium name="Mycorrhizal Genomics Consortium"/>
            <person name="Kohler A."/>
            <person name="Kuo A."/>
            <person name="Nagy L.G."/>
            <person name="Floudas D."/>
            <person name="Copeland A."/>
            <person name="Barry K.W."/>
            <person name="Cichocki N."/>
            <person name="Veneault-Fourrey C."/>
            <person name="LaButti K."/>
            <person name="Lindquist E.A."/>
            <person name="Lipzen A."/>
            <person name="Lundell T."/>
            <person name="Morin E."/>
            <person name="Murat C."/>
            <person name="Riley R."/>
            <person name="Ohm R."/>
            <person name="Sun H."/>
            <person name="Tunlid A."/>
            <person name="Henrissat B."/>
            <person name="Grigoriev I.V."/>
            <person name="Hibbett D.S."/>
            <person name="Martin F."/>
        </authorList>
    </citation>
    <scope>NUCLEOTIDE SEQUENCE [LARGE SCALE GENOMIC DNA]</scope>
    <source>
        <strain evidence="3">Zn</strain>
    </source>
</reference>
<evidence type="ECO:0000256" key="1">
    <source>
        <dbReference type="SAM" id="MobiDB-lite"/>
    </source>
</evidence>